<comment type="function">
    <text evidence="8">Catalyzes the aldol cleavage of 4-hydroxy-4-methyl-2-oxoglutarate (HMG) into 2 molecules of pyruvate. Also contains a secondary oxaloacetate (OAA) decarboxylase activity due to the common pyruvate enolate transition state formed following C-C bond cleavage in the retro-aldol and decarboxylation reactions.</text>
</comment>
<dbReference type="NCBIfam" id="NF006875">
    <property type="entry name" value="PRK09372.1"/>
    <property type="match status" value="1"/>
</dbReference>
<dbReference type="GO" id="GO:0046872">
    <property type="term" value="F:metal ion binding"/>
    <property type="evidence" value="ECO:0007669"/>
    <property type="project" value="UniProtKB-KW"/>
</dbReference>
<dbReference type="InterPro" id="IPR010203">
    <property type="entry name" value="RraA"/>
</dbReference>
<reference evidence="11" key="1">
    <citation type="submission" date="2018-05" db="EMBL/GenBank/DDBJ databases">
        <authorList>
            <person name="Lanie J.A."/>
            <person name="Ng W.-L."/>
            <person name="Kazmierczak K.M."/>
            <person name="Andrzejewski T.M."/>
            <person name="Davidsen T.M."/>
            <person name="Wayne K.J."/>
            <person name="Tettelin H."/>
            <person name="Glass J.I."/>
            <person name="Rusch D."/>
            <person name="Podicherti R."/>
            <person name="Tsui H.-C.T."/>
            <person name="Winkler M.E."/>
        </authorList>
    </citation>
    <scope>NUCLEOTIDE SEQUENCE</scope>
</reference>
<evidence type="ECO:0000256" key="5">
    <source>
        <dbReference type="ARBA" id="ARBA00012947"/>
    </source>
</evidence>
<comment type="subunit">
    <text evidence="3">Homotrimer.</text>
</comment>
<dbReference type="InterPro" id="IPR036704">
    <property type="entry name" value="RraA/RraA-like_sf"/>
</dbReference>
<dbReference type="GO" id="GO:0047443">
    <property type="term" value="F:4-hydroxy-4-methyl-2-oxoglutarate aldolase activity"/>
    <property type="evidence" value="ECO:0007669"/>
    <property type="project" value="UniProtKB-EC"/>
</dbReference>
<evidence type="ECO:0000256" key="1">
    <source>
        <dbReference type="ARBA" id="ARBA00001342"/>
    </source>
</evidence>
<evidence type="ECO:0000256" key="7">
    <source>
        <dbReference type="ARBA" id="ARBA00023239"/>
    </source>
</evidence>
<dbReference type="PANTHER" id="PTHR33254">
    <property type="entry name" value="4-HYDROXY-4-METHYL-2-OXOGLUTARATE ALDOLASE 3-RELATED"/>
    <property type="match status" value="1"/>
</dbReference>
<accession>A0A382VQZ7</accession>
<dbReference type="Pfam" id="PF03737">
    <property type="entry name" value="RraA-like"/>
    <property type="match status" value="1"/>
</dbReference>
<dbReference type="NCBIfam" id="TIGR01935">
    <property type="entry name" value="NOT-MenG"/>
    <property type="match status" value="1"/>
</dbReference>
<dbReference type="CDD" id="cd16841">
    <property type="entry name" value="RraA_family"/>
    <property type="match status" value="1"/>
</dbReference>
<dbReference type="PANTHER" id="PTHR33254:SF4">
    <property type="entry name" value="4-HYDROXY-4-METHYL-2-OXOGLUTARATE ALDOLASE 3-RELATED"/>
    <property type="match status" value="1"/>
</dbReference>
<evidence type="ECO:0000313" key="11">
    <source>
        <dbReference type="EMBL" id="SVD48331.1"/>
    </source>
</evidence>
<keyword evidence="6" id="KW-0479">Metal-binding</keyword>
<dbReference type="SUPFAM" id="SSF89562">
    <property type="entry name" value="RraA-like"/>
    <property type="match status" value="1"/>
</dbReference>
<protein>
    <recommendedName>
        <fullName evidence="9">Oxaloacetate decarboxylase</fullName>
        <ecNumber evidence="5">4.1.1.112</ecNumber>
        <ecNumber evidence="4">4.1.3.17</ecNumber>
    </recommendedName>
</protein>
<dbReference type="Gene3D" id="3.50.30.40">
    <property type="entry name" value="Ribonuclease E inhibitor RraA/RraA-like"/>
    <property type="match status" value="1"/>
</dbReference>
<dbReference type="EMBL" id="UINC01153550">
    <property type="protein sequence ID" value="SVD48331.1"/>
    <property type="molecule type" value="Genomic_DNA"/>
</dbReference>
<comment type="catalytic activity">
    <reaction evidence="1">
        <text>4-hydroxy-4-methyl-2-oxoglutarate = 2 pyruvate</text>
        <dbReference type="Rhea" id="RHEA:22748"/>
        <dbReference type="ChEBI" id="CHEBI:15361"/>
        <dbReference type="ChEBI" id="CHEBI:58276"/>
        <dbReference type="EC" id="4.1.3.17"/>
    </reaction>
</comment>
<dbReference type="GO" id="GO:0008428">
    <property type="term" value="F:ribonuclease inhibitor activity"/>
    <property type="evidence" value="ECO:0007669"/>
    <property type="project" value="InterPro"/>
</dbReference>
<dbReference type="GO" id="GO:0051252">
    <property type="term" value="P:regulation of RNA metabolic process"/>
    <property type="evidence" value="ECO:0007669"/>
    <property type="project" value="InterPro"/>
</dbReference>
<keyword evidence="7" id="KW-0456">Lyase</keyword>
<dbReference type="InterPro" id="IPR005493">
    <property type="entry name" value="RraA/RraA-like"/>
</dbReference>
<evidence type="ECO:0000256" key="6">
    <source>
        <dbReference type="ARBA" id="ARBA00022723"/>
    </source>
</evidence>
<comment type="catalytic activity">
    <reaction evidence="10">
        <text>oxaloacetate + H(+) = pyruvate + CO2</text>
        <dbReference type="Rhea" id="RHEA:15641"/>
        <dbReference type="ChEBI" id="CHEBI:15361"/>
        <dbReference type="ChEBI" id="CHEBI:15378"/>
        <dbReference type="ChEBI" id="CHEBI:16452"/>
        <dbReference type="ChEBI" id="CHEBI:16526"/>
        <dbReference type="EC" id="4.1.1.112"/>
    </reaction>
</comment>
<sequence>MSDAFEFQTADLSDEFTDHTLVVEPMFSDFGTRPCFSGPIATLKVFEDNSLVRETLSEAGEGRVLVVDGGGSMRCALVGDRLAELARDQGWAGIVVYGCIRDSMVIDGIDIGVKAIGTHPRKSIKRGVGERGIEVTFGGVTFTPGHFLYADGDGVLVSPKALG</sequence>
<evidence type="ECO:0000256" key="10">
    <source>
        <dbReference type="ARBA" id="ARBA00047973"/>
    </source>
</evidence>
<dbReference type="GO" id="GO:0008948">
    <property type="term" value="F:oxaloacetate decarboxylase activity"/>
    <property type="evidence" value="ECO:0007669"/>
    <property type="project" value="UniProtKB-EC"/>
</dbReference>
<evidence type="ECO:0000256" key="3">
    <source>
        <dbReference type="ARBA" id="ARBA00011233"/>
    </source>
</evidence>
<evidence type="ECO:0000256" key="9">
    <source>
        <dbReference type="ARBA" id="ARBA00032305"/>
    </source>
</evidence>
<evidence type="ECO:0000256" key="4">
    <source>
        <dbReference type="ARBA" id="ARBA00012213"/>
    </source>
</evidence>
<evidence type="ECO:0000256" key="8">
    <source>
        <dbReference type="ARBA" id="ARBA00025046"/>
    </source>
</evidence>
<proteinExistence type="inferred from homology"/>
<gene>
    <name evidence="11" type="ORF">METZ01_LOCUS401185</name>
</gene>
<evidence type="ECO:0000256" key="2">
    <source>
        <dbReference type="ARBA" id="ARBA00008621"/>
    </source>
</evidence>
<dbReference type="EC" id="4.1.3.17" evidence="4"/>
<dbReference type="AlphaFoldDB" id="A0A382VQZ7"/>
<comment type="similarity">
    <text evidence="2">Belongs to the class II aldolase/RraA-like family.</text>
</comment>
<dbReference type="EC" id="4.1.1.112" evidence="5"/>
<name>A0A382VQZ7_9ZZZZ</name>
<organism evidence="11">
    <name type="scientific">marine metagenome</name>
    <dbReference type="NCBI Taxonomy" id="408172"/>
    <lineage>
        <taxon>unclassified sequences</taxon>
        <taxon>metagenomes</taxon>
        <taxon>ecological metagenomes</taxon>
    </lineage>
</organism>